<dbReference type="PANTHER" id="PTHR12630">
    <property type="entry name" value="N-LINKED OLIGOSACCHARIDE PROCESSING"/>
    <property type="match status" value="1"/>
</dbReference>
<evidence type="ECO:0000256" key="1">
    <source>
        <dbReference type="ARBA" id="ARBA00022387"/>
    </source>
</evidence>
<keyword evidence="4" id="KW-1015">Disulfide bond</keyword>
<evidence type="ECO:0000313" key="8">
    <source>
        <dbReference type="EMBL" id="CAE8702316.1"/>
    </source>
</evidence>
<gene>
    <name evidence="8" type="ORF">PGLA2088_LOCUS32383</name>
</gene>
<keyword evidence="3" id="KW-0256">Endoplasmic reticulum</keyword>
<keyword evidence="2" id="KW-0732">Signal</keyword>
<organism evidence="8 9">
    <name type="scientific">Polarella glacialis</name>
    <name type="common">Dinoflagellate</name>
    <dbReference type="NCBI Taxonomy" id="89957"/>
    <lineage>
        <taxon>Eukaryota</taxon>
        <taxon>Sar</taxon>
        <taxon>Alveolata</taxon>
        <taxon>Dinophyceae</taxon>
        <taxon>Suessiales</taxon>
        <taxon>Suessiaceae</taxon>
        <taxon>Polarella</taxon>
    </lineage>
</organism>
<dbReference type="EMBL" id="CAJNNW010030059">
    <property type="protein sequence ID" value="CAE8702316.1"/>
    <property type="molecule type" value="Genomic_DNA"/>
</dbReference>
<evidence type="ECO:0000256" key="6">
    <source>
        <dbReference type="SAM" id="Phobius"/>
    </source>
</evidence>
<comment type="caution">
    <text evidence="8">The sequence shown here is derived from an EMBL/GenBank/DDBJ whole genome shotgun (WGS) entry which is preliminary data.</text>
</comment>
<dbReference type="Pfam" id="PF13015">
    <property type="entry name" value="PRKCSH_1"/>
    <property type="match status" value="1"/>
</dbReference>
<reference evidence="8" key="1">
    <citation type="submission" date="2021-02" db="EMBL/GenBank/DDBJ databases">
        <authorList>
            <person name="Dougan E. K."/>
            <person name="Rhodes N."/>
            <person name="Thang M."/>
            <person name="Chan C."/>
        </authorList>
    </citation>
    <scope>NUCLEOTIDE SEQUENCE</scope>
</reference>
<dbReference type="InterPro" id="IPR036607">
    <property type="entry name" value="PRKCSH"/>
</dbReference>
<evidence type="ECO:0000256" key="4">
    <source>
        <dbReference type="ARBA" id="ARBA00023157"/>
    </source>
</evidence>
<feature type="region of interest" description="Disordered" evidence="5">
    <location>
        <begin position="763"/>
        <end position="787"/>
    </location>
</feature>
<dbReference type="InterPro" id="IPR002172">
    <property type="entry name" value="LDrepeatLR_classA_rpt"/>
</dbReference>
<name>A0A813KHF2_POLGL</name>
<dbReference type="PANTHER" id="PTHR12630:SF1">
    <property type="entry name" value="GLUCOSIDASE 2 SUBUNIT BETA"/>
    <property type="match status" value="1"/>
</dbReference>
<evidence type="ECO:0000259" key="7">
    <source>
        <dbReference type="PROSITE" id="PS51914"/>
    </source>
</evidence>
<dbReference type="AlphaFoldDB" id="A0A813KHF2"/>
<dbReference type="InterPro" id="IPR036055">
    <property type="entry name" value="LDL_receptor-like_sf"/>
</dbReference>
<feature type="domain" description="MRH" evidence="7">
    <location>
        <begin position="366"/>
        <end position="518"/>
    </location>
</feature>
<accession>A0A813KHF2</accession>
<dbReference type="CDD" id="cd00112">
    <property type="entry name" value="LDLa"/>
    <property type="match status" value="1"/>
</dbReference>
<dbReference type="GO" id="GO:0006491">
    <property type="term" value="P:N-glycan processing"/>
    <property type="evidence" value="ECO:0007669"/>
    <property type="project" value="TreeGrafter"/>
</dbReference>
<evidence type="ECO:0000256" key="3">
    <source>
        <dbReference type="ARBA" id="ARBA00022824"/>
    </source>
</evidence>
<dbReference type="InterPro" id="IPR009011">
    <property type="entry name" value="Man6P_isomerase_rcpt-bd_dom_sf"/>
</dbReference>
<dbReference type="PROSITE" id="PS51914">
    <property type="entry name" value="MRH"/>
    <property type="match status" value="1"/>
</dbReference>
<feature type="transmembrane region" description="Helical" evidence="6">
    <location>
        <begin position="716"/>
        <end position="738"/>
    </location>
</feature>
<dbReference type="Gene3D" id="4.10.400.10">
    <property type="entry name" value="Low-density Lipoprotein Receptor"/>
    <property type="match status" value="1"/>
</dbReference>
<sequence>MSPAMLPRGAFPEDLALYARSDGHFVCRSDVAKAEASTSSYSTLLASAVNDDYCDCPDDGSDEPGTSACSRGRFYCHNGGSIPQVIRTSLLNDGVCDCCDGSDEWAVNQLSARCDSGGCESEMSSIAARLALLLREVRRGEQLAVSIVGELHERLGPLQAAVDEAEAVAKPYMESAKTVQKTLQSLMKKRQKEHSGKAKATPAEVPPPDDSITGLFCFPAGQEAEPEAFSVNASCLTDEACTYVCSYLCSDSRRFNGICGVGASVDEIVKFSFDPDAKRREAMMVQNGQAQEGELEELAIEYLVVSEGFSTTDAKWLEQRQKLAHIGKIAAEAMNNLRTVQAASDLLKMATSGKLGPEGVYHDLYDQCLNVTQDQYVGTTAVREQWHSFQYKICFFQHASQQEVPGDVDQAAVWDESGSSSAPAEDAKEVMNLGHPVGMMTETAFRSIPPSQLGLEAFFFEPSDHLFLFAGGGQCPGGVHRALAVQFVCGKQAALTRVREVRMCAYVAEVSHPGPCDLDVWPSALRDLAREDSSQSDLEASILSWLQKSRGKLSGNGRIDWVQTLKTPEAARHLLLARLAEGQTGPVVPLVTLEDASHALRASILLLQDIARGTSKAVADALPAEAWMFQEKAREAAADLLAPVVEPVAPYVAASVARMEEMGSMLMQVMTSATASVSTAATEAQMISYCLGQAQDFQRQRPTGRRFRVPDEPEDLLVMSGYLVLVHLLLLYSARMLFGIVYRCLRRCCCCRCSAPHRRAAAAREPQSLNEAAEPAEEQQDLVDGSS</sequence>
<dbReference type="InterPro" id="IPR039794">
    <property type="entry name" value="Gtb1-like"/>
</dbReference>
<dbReference type="InterPro" id="IPR028146">
    <property type="entry name" value="PRKCSH_N"/>
</dbReference>
<evidence type="ECO:0000256" key="5">
    <source>
        <dbReference type="SAM" id="MobiDB-lite"/>
    </source>
</evidence>
<protein>
    <recommendedName>
        <fullName evidence="1">Glucosidase 2 subunit beta</fullName>
    </recommendedName>
</protein>
<keyword evidence="6" id="KW-0472">Membrane</keyword>
<dbReference type="GO" id="GO:0017177">
    <property type="term" value="C:glucosidase II complex"/>
    <property type="evidence" value="ECO:0007669"/>
    <property type="project" value="TreeGrafter"/>
</dbReference>
<proteinExistence type="predicted"/>
<keyword evidence="6" id="KW-0812">Transmembrane</keyword>
<dbReference type="InterPro" id="IPR044865">
    <property type="entry name" value="MRH_dom"/>
</dbReference>
<dbReference type="Proteomes" id="UP000626109">
    <property type="component" value="Unassembled WGS sequence"/>
</dbReference>
<dbReference type="Gene3D" id="2.70.130.10">
    <property type="entry name" value="Mannose-6-phosphate receptor binding domain"/>
    <property type="match status" value="1"/>
</dbReference>
<evidence type="ECO:0000256" key="2">
    <source>
        <dbReference type="ARBA" id="ARBA00022729"/>
    </source>
</evidence>
<dbReference type="SUPFAM" id="SSF57424">
    <property type="entry name" value="LDL receptor-like module"/>
    <property type="match status" value="1"/>
</dbReference>
<evidence type="ECO:0000313" key="9">
    <source>
        <dbReference type="Proteomes" id="UP000626109"/>
    </source>
</evidence>
<keyword evidence="6" id="KW-1133">Transmembrane helix</keyword>
<dbReference type="Pfam" id="PF12999">
    <property type="entry name" value="PRKCSH-like"/>
    <property type="match status" value="1"/>
</dbReference>